<evidence type="ECO:0000313" key="2">
    <source>
        <dbReference type="Proteomes" id="UP000317519"/>
    </source>
</evidence>
<proteinExistence type="predicted"/>
<dbReference type="InterPro" id="IPR003749">
    <property type="entry name" value="ThiS/MoaD-like"/>
</dbReference>
<name>A0ABY3FKR8_9FLAO</name>
<dbReference type="CDD" id="cd00754">
    <property type="entry name" value="Ubl_MoaD"/>
    <property type="match status" value="1"/>
</dbReference>
<sequence length="75" mass="8180">MVIKVIAFGSIAEITGKDFSANASDLDTLKSNLIDQFPILAERKFAIAVNQKLVNENYIFTENDTVALMPPYSGG</sequence>
<comment type="caution">
    <text evidence="1">The sequence shown here is derived from an EMBL/GenBank/DDBJ whole genome shotgun (WGS) entry which is preliminary data.</text>
</comment>
<accession>A0ABY3FKR8</accession>
<dbReference type="InterPro" id="IPR016155">
    <property type="entry name" value="Mopterin_synth/thiamin_S_b"/>
</dbReference>
<dbReference type="SUPFAM" id="SSF54285">
    <property type="entry name" value="MoaD/ThiS"/>
    <property type="match status" value="1"/>
</dbReference>
<keyword evidence="2" id="KW-1185">Reference proteome</keyword>
<organism evidence="1 2">
    <name type="scientific">Flavobacterium tiangeerense</name>
    <dbReference type="NCBI Taxonomy" id="459471"/>
    <lineage>
        <taxon>Bacteria</taxon>
        <taxon>Pseudomonadati</taxon>
        <taxon>Bacteroidota</taxon>
        <taxon>Flavobacteriia</taxon>
        <taxon>Flavobacteriales</taxon>
        <taxon>Flavobacteriaceae</taxon>
        <taxon>Flavobacterium</taxon>
    </lineage>
</organism>
<dbReference type="RefSeq" id="WP_208653351.1">
    <property type="nucleotide sequence ID" value="NZ_VLKO01000004.1"/>
</dbReference>
<dbReference type="Pfam" id="PF02597">
    <property type="entry name" value="ThiS"/>
    <property type="match status" value="1"/>
</dbReference>
<reference evidence="1 2" key="1">
    <citation type="journal article" date="2015" name="Stand. Genomic Sci.">
        <title>Genomic Encyclopedia of Bacterial and Archaeal Type Strains, Phase III: the genomes of soil and plant-associated and newly described type strains.</title>
        <authorList>
            <person name="Whitman W.B."/>
            <person name="Woyke T."/>
            <person name="Klenk H.P."/>
            <person name="Zhou Y."/>
            <person name="Lilburn T.G."/>
            <person name="Beck B.J."/>
            <person name="De Vos P."/>
            <person name="Vandamme P."/>
            <person name="Eisen J.A."/>
            <person name="Garrity G."/>
            <person name="Hugenholtz P."/>
            <person name="Kyrpides N.C."/>
        </authorList>
    </citation>
    <scope>NUCLEOTIDE SEQUENCE [LARGE SCALE GENOMIC DNA]</scope>
    <source>
        <strain evidence="1 2">CGMCC 1.6847</strain>
    </source>
</reference>
<dbReference type="Proteomes" id="UP000317519">
    <property type="component" value="Unassembled WGS sequence"/>
</dbReference>
<dbReference type="EMBL" id="VLKO01000004">
    <property type="protein sequence ID" value="TWI00591.1"/>
    <property type="molecule type" value="Genomic_DNA"/>
</dbReference>
<dbReference type="Gene3D" id="3.10.20.30">
    <property type="match status" value="1"/>
</dbReference>
<dbReference type="InterPro" id="IPR012675">
    <property type="entry name" value="Beta-grasp_dom_sf"/>
</dbReference>
<evidence type="ECO:0000313" key="1">
    <source>
        <dbReference type="EMBL" id="TWI00591.1"/>
    </source>
</evidence>
<protein>
    <submittedName>
        <fullName evidence="1">Molybdopterin synthase sulfur carrier subunit</fullName>
    </submittedName>
</protein>
<gene>
    <name evidence="1" type="ORF">IQ05_01247</name>
</gene>